<name>A0A5J6SVK9_9BACI</name>
<keyword evidence="3" id="KW-1185">Reference proteome</keyword>
<accession>A0A5J6SVK9</accession>
<evidence type="ECO:0000313" key="3">
    <source>
        <dbReference type="Proteomes" id="UP000325517"/>
    </source>
</evidence>
<organism evidence="2 3">
    <name type="scientific">Psychrobacillus glaciei</name>
    <dbReference type="NCBI Taxonomy" id="2283160"/>
    <lineage>
        <taxon>Bacteria</taxon>
        <taxon>Bacillati</taxon>
        <taxon>Bacillota</taxon>
        <taxon>Bacilli</taxon>
        <taxon>Bacillales</taxon>
        <taxon>Bacillaceae</taxon>
        <taxon>Psychrobacillus</taxon>
    </lineage>
</organism>
<proteinExistence type="predicted"/>
<feature type="transmembrane region" description="Helical" evidence="1">
    <location>
        <begin position="39"/>
        <end position="58"/>
    </location>
</feature>
<sequence>MIHFAELGIFFNPILAIIICVNLVTIMEKVKNSEDTSTNTIIVSLSLAYIVFTISILASS</sequence>
<protein>
    <submittedName>
        <fullName evidence="2">Uncharacterized protein</fullName>
    </submittedName>
</protein>
<dbReference type="EMBL" id="CP031223">
    <property type="protein sequence ID" value="QFG00328.1"/>
    <property type="molecule type" value="Genomic_DNA"/>
</dbReference>
<dbReference type="AlphaFoldDB" id="A0A5J6SVK9"/>
<keyword evidence="1" id="KW-1133">Transmembrane helix</keyword>
<feature type="transmembrane region" description="Helical" evidence="1">
    <location>
        <begin position="7"/>
        <end position="27"/>
    </location>
</feature>
<evidence type="ECO:0000313" key="2">
    <source>
        <dbReference type="EMBL" id="QFG00328.1"/>
    </source>
</evidence>
<keyword evidence="1" id="KW-0812">Transmembrane</keyword>
<gene>
    <name evidence="2" type="ORF">PB01_16760</name>
</gene>
<keyword evidence="1" id="KW-0472">Membrane</keyword>
<evidence type="ECO:0000256" key="1">
    <source>
        <dbReference type="SAM" id="Phobius"/>
    </source>
</evidence>
<reference evidence="2 3" key="1">
    <citation type="submission" date="2018-07" db="EMBL/GenBank/DDBJ databases">
        <title>Complete genome sequence of Psychrobacillus sp. PB01, isolated from iceberg, and comparative genome analysis of Psychrobacillus strains.</title>
        <authorList>
            <person name="Lee P.C."/>
        </authorList>
    </citation>
    <scope>NUCLEOTIDE SEQUENCE [LARGE SCALE GENOMIC DNA]</scope>
    <source>
        <strain evidence="2 3">PB01</strain>
    </source>
</reference>
<dbReference type="KEGG" id="psyo:PB01_16760"/>
<dbReference type="Proteomes" id="UP000325517">
    <property type="component" value="Chromosome"/>
</dbReference>